<protein>
    <submittedName>
        <fullName evidence="1">Uncharacterized protein</fullName>
    </submittedName>
</protein>
<organism evidence="1 3">
    <name type="scientific">Paenibacillus barcinonensis</name>
    <dbReference type="NCBI Taxonomy" id="198119"/>
    <lineage>
        <taxon>Bacteria</taxon>
        <taxon>Bacillati</taxon>
        <taxon>Bacillota</taxon>
        <taxon>Bacilli</taxon>
        <taxon>Bacillales</taxon>
        <taxon>Paenibacillaceae</taxon>
        <taxon>Paenibacillus</taxon>
    </lineage>
</organism>
<sequence length="175" mass="20356">MEERLTTSIVLYGHIEPNDIKQWNDFYLFSKEIITSLNFKPNYIGISGDSFQDGKLRTLVRTEKKLLKSFEKEEYIEALEVYALPQDFTIAAFDYNAYIARSKKVEFDHILATFTSEVFKDLDQERLVDLLKRFIVFKSGEIFQLSNLESPQIYASKANALTAFKTLNILNEITK</sequence>
<dbReference type="EMBL" id="QJSW01000006">
    <property type="protein sequence ID" value="PYE49270.1"/>
    <property type="molecule type" value="Genomic_DNA"/>
</dbReference>
<dbReference type="Proteomes" id="UP000247790">
    <property type="component" value="Unassembled WGS sequence"/>
</dbReference>
<evidence type="ECO:0000313" key="3">
    <source>
        <dbReference type="Proteomes" id="UP000247790"/>
    </source>
</evidence>
<dbReference type="Proteomes" id="UP000509327">
    <property type="component" value="Chromosome"/>
</dbReference>
<accession>A0A2V4VRP2</accession>
<proteinExistence type="predicted"/>
<evidence type="ECO:0000313" key="2">
    <source>
        <dbReference type="EMBL" id="QKS55497.1"/>
    </source>
</evidence>
<evidence type="ECO:0000313" key="4">
    <source>
        <dbReference type="Proteomes" id="UP000509327"/>
    </source>
</evidence>
<dbReference type="AlphaFoldDB" id="A0A2V4VRP2"/>
<keyword evidence="4" id="KW-1185">Reference proteome</keyword>
<reference evidence="2 4" key="2">
    <citation type="submission" date="2020-06" db="EMBL/GenBank/DDBJ databases">
        <title>Complete genome of Paenibacillus barcinonensis KACC11450.</title>
        <authorList>
            <person name="Kim M."/>
            <person name="Park Y.-J."/>
            <person name="Shin J.-H."/>
        </authorList>
    </citation>
    <scope>NUCLEOTIDE SEQUENCE [LARGE SCALE GENOMIC DNA]</scope>
    <source>
        <strain evidence="2 4">KACC11450</strain>
    </source>
</reference>
<reference evidence="1 3" key="1">
    <citation type="submission" date="2018-06" db="EMBL/GenBank/DDBJ databases">
        <title>Genomic Encyclopedia of Type Strains, Phase III (KMG-III): the genomes of soil and plant-associated and newly described type strains.</title>
        <authorList>
            <person name="Whitman W."/>
        </authorList>
    </citation>
    <scope>NUCLEOTIDE SEQUENCE [LARGE SCALE GENOMIC DNA]</scope>
    <source>
        <strain evidence="1 3">CECT 7022</strain>
    </source>
</reference>
<name>A0A2V4VRP2_PAEBA</name>
<dbReference type="EMBL" id="CP054614">
    <property type="protein sequence ID" value="QKS55497.1"/>
    <property type="molecule type" value="Genomic_DNA"/>
</dbReference>
<evidence type="ECO:0000313" key="1">
    <source>
        <dbReference type="EMBL" id="PYE49270.1"/>
    </source>
</evidence>
<dbReference type="OrthoDB" id="2868084at2"/>
<dbReference type="RefSeq" id="WP_110896785.1">
    <property type="nucleotide sequence ID" value="NZ_CP054614.1"/>
</dbReference>
<gene>
    <name evidence="1" type="ORF">DFQ00_106253</name>
    <name evidence="2" type="ORF">HUB98_03635</name>
</gene>